<accession>A0A248K3J1</accession>
<dbReference type="KEGG" id="nao:Y958_30925"/>
<dbReference type="RefSeq" id="WP_040843132.1">
    <property type="nucleotide sequence ID" value="NZ_CP022113.1"/>
</dbReference>
<dbReference type="AlphaFoldDB" id="A0A248K3J1"/>
<dbReference type="Proteomes" id="UP000197153">
    <property type="component" value="Chromosome 4"/>
</dbReference>
<keyword evidence="3" id="KW-1185">Reference proteome</keyword>
<evidence type="ECO:0000259" key="1">
    <source>
        <dbReference type="Pfam" id="PF21880"/>
    </source>
</evidence>
<protein>
    <recommendedName>
        <fullName evidence="1">DUF6916 domain-containing protein</fullName>
    </recommendedName>
</protein>
<dbReference type="EMBL" id="CP022113">
    <property type="protein sequence ID" value="ASG25349.1"/>
    <property type="molecule type" value="Genomic_DNA"/>
</dbReference>
<gene>
    <name evidence="2" type="ORF">Y958_30925</name>
</gene>
<name>A0A248K3J1_9PROT</name>
<organism evidence="2 3">
    <name type="scientific">Nitrospirillum viridazoti CBAmc</name>
    <dbReference type="NCBI Taxonomy" id="1441467"/>
    <lineage>
        <taxon>Bacteria</taxon>
        <taxon>Pseudomonadati</taxon>
        <taxon>Pseudomonadota</taxon>
        <taxon>Alphaproteobacteria</taxon>
        <taxon>Rhodospirillales</taxon>
        <taxon>Azospirillaceae</taxon>
        <taxon>Nitrospirillum</taxon>
        <taxon>Nitrospirillum viridazoti</taxon>
    </lineage>
</organism>
<reference evidence="2 3" key="1">
    <citation type="submission" date="2017-06" db="EMBL/GenBank/DDBJ databases">
        <title>Complete genome sequence of Nitrospirillum amazonense strain CBAmC, an endophytic nitrogen-fixing and plant growth-promoting bacterium, isolated from sugarcane.</title>
        <authorList>
            <person name="Schwab S."/>
            <person name="dos Santos Teixeira K.R."/>
            <person name="Simoes Araujo J.L."/>
            <person name="Soares Vidal M."/>
            <person name="Borges de Freitas H.R."/>
            <person name="Rivello Crivelaro A.L."/>
            <person name="Bueno de Camargo Nunes A."/>
            <person name="dos Santos C.M."/>
            <person name="Palmeira da Silva Rosa D."/>
            <person name="da Silva Padilha D."/>
            <person name="da Silva E."/>
            <person name="Araujo Terra L."/>
            <person name="Soares Mendes V."/>
            <person name="Farinelli L."/>
            <person name="Magalhaes Cruz L."/>
            <person name="Baldani J.I."/>
        </authorList>
    </citation>
    <scope>NUCLEOTIDE SEQUENCE [LARGE SCALE GENOMIC DNA]</scope>
    <source>
        <strain evidence="2 3">CBAmC</strain>
    </source>
</reference>
<evidence type="ECO:0000313" key="2">
    <source>
        <dbReference type="EMBL" id="ASG25349.1"/>
    </source>
</evidence>
<dbReference type="Pfam" id="PF21880">
    <property type="entry name" value="DUF6916"/>
    <property type="match status" value="1"/>
</dbReference>
<feature type="domain" description="DUF6916" evidence="1">
    <location>
        <begin position="5"/>
        <end position="99"/>
    </location>
</feature>
<sequence length="100" mass="11532">MLGELKAEHFLPLIDQDFTVTYPDYQETLKLYEIEHGKKSVAPGRFRDPFSLFFNGSDPERVLNQQIHPVTHPTLGTLEIFLVPLGRNENGTFYYQAVFS</sequence>
<evidence type="ECO:0000313" key="3">
    <source>
        <dbReference type="Proteomes" id="UP000197153"/>
    </source>
</evidence>
<dbReference type="InterPro" id="IPR054209">
    <property type="entry name" value="DUF6916"/>
</dbReference>
<proteinExistence type="predicted"/>